<reference evidence="2" key="1">
    <citation type="submission" date="2016-11" db="UniProtKB">
        <authorList>
            <consortium name="WormBaseParasite"/>
        </authorList>
    </citation>
    <scope>IDENTIFICATION</scope>
</reference>
<accession>A0A1I8ASY9</accession>
<organism evidence="1 2">
    <name type="scientific">Steinernema glaseri</name>
    <dbReference type="NCBI Taxonomy" id="37863"/>
    <lineage>
        <taxon>Eukaryota</taxon>
        <taxon>Metazoa</taxon>
        <taxon>Ecdysozoa</taxon>
        <taxon>Nematoda</taxon>
        <taxon>Chromadorea</taxon>
        <taxon>Rhabditida</taxon>
        <taxon>Tylenchina</taxon>
        <taxon>Panagrolaimomorpha</taxon>
        <taxon>Strongyloidoidea</taxon>
        <taxon>Steinernematidae</taxon>
        <taxon>Steinernema</taxon>
    </lineage>
</organism>
<keyword evidence="1" id="KW-1185">Reference proteome</keyword>
<protein>
    <submittedName>
        <fullName evidence="2">COesterase domain-containing protein</fullName>
    </submittedName>
</protein>
<dbReference type="WBParaSite" id="L893_g9151.t1">
    <property type="protein sequence ID" value="L893_g9151.t1"/>
    <property type="gene ID" value="L893_g9151"/>
</dbReference>
<evidence type="ECO:0000313" key="2">
    <source>
        <dbReference type="WBParaSite" id="L893_g9151.t1"/>
    </source>
</evidence>
<dbReference type="AlphaFoldDB" id="A0A1I8ASY9"/>
<evidence type="ECO:0000313" key="1">
    <source>
        <dbReference type="Proteomes" id="UP000095287"/>
    </source>
</evidence>
<proteinExistence type="predicted"/>
<name>A0A1I8ASY9_9BILA</name>
<dbReference type="Proteomes" id="UP000095287">
    <property type="component" value="Unplaced"/>
</dbReference>
<sequence length="93" mass="11250">MDDWKADRSAINSKSLEIFFPYKFPKEHMSSLWPEDLPEDLARTLRLRRESNENFSSVLQYSRFCYLLGNQSDYKENVIRNARSNHILWKEYI</sequence>